<dbReference type="InterPro" id="IPR018062">
    <property type="entry name" value="HTH_AraC-typ_CS"/>
</dbReference>
<dbReference type="PANTHER" id="PTHR43280:SF28">
    <property type="entry name" value="HTH-TYPE TRANSCRIPTIONAL ACTIVATOR RHAS"/>
    <property type="match status" value="1"/>
</dbReference>
<dbReference type="InterPro" id="IPR020449">
    <property type="entry name" value="Tscrpt_reg_AraC-type_HTH"/>
</dbReference>
<keyword evidence="2" id="KW-0238">DNA-binding</keyword>
<dbReference type="InterPro" id="IPR009057">
    <property type="entry name" value="Homeodomain-like_sf"/>
</dbReference>
<evidence type="ECO:0000313" key="5">
    <source>
        <dbReference type="EMBL" id="GLX71253.1"/>
    </source>
</evidence>
<keyword evidence="3" id="KW-0804">Transcription</keyword>
<name>A0ABQ6GP63_9BACL</name>
<dbReference type="PROSITE" id="PS01124">
    <property type="entry name" value="HTH_ARAC_FAMILY_2"/>
    <property type="match status" value="1"/>
</dbReference>
<dbReference type="PANTHER" id="PTHR43280">
    <property type="entry name" value="ARAC-FAMILY TRANSCRIPTIONAL REGULATOR"/>
    <property type="match status" value="1"/>
</dbReference>
<dbReference type="Gene3D" id="1.10.10.60">
    <property type="entry name" value="Homeodomain-like"/>
    <property type="match status" value="2"/>
</dbReference>
<reference evidence="5 6" key="1">
    <citation type="submission" date="2023-03" db="EMBL/GenBank/DDBJ databases">
        <title>Draft genome sequence of the bacteria which degrade cell wall of Tricholomamatutake.</title>
        <authorList>
            <person name="Konishi Y."/>
            <person name="Fukuta Y."/>
            <person name="Shirasaka N."/>
        </authorList>
    </citation>
    <scope>NUCLEOTIDE SEQUENCE [LARGE SCALE GENOMIC DNA]</scope>
    <source>
        <strain evidence="6">mu1</strain>
    </source>
</reference>
<sequence length="280" mass="32288">MEITSRFLSSASLIASGEFLCDESNPFLHPLHRHETYSELLFIEEGKGNFVIDDLTYKIEAGTVLLYHRGIWHEELSTHYPFRATYFAFKNLQAKNCPKDFFLTPDKRPIINLGNKAEDLAVVIRECHAEFQSEKPESLTAANHWFGLLLVQLNRQLAGDFKERSSFKPAEAAVMKARSYMEENYQLPITLDSLAKITLVSKYYLSHLFQQEVGMSVIQFLIRCRMEAAKRYLLMTDRPVKEIGELVGYQSETTFHAIFKKMNGLTPGNYRENEGNKRDL</sequence>
<dbReference type="Proteomes" id="UP001157114">
    <property type="component" value="Unassembled WGS sequence"/>
</dbReference>
<evidence type="ECO:0000256" key="1">
    <source>
        <dbReference type="ARBA" id="ARBA00023015"/>
    </source>
</evidence>
<dbReference type="Gene3D" id="2.60.120.10">
    <property type="entry name" value="Jelly Rolls"/>
    <property type="match status" value="1"/>
</dbReference>
<dbReference type="InterPro" id="IPR018060">
    <property type="entry name" value="HTH_AraC"/>
</dbReference>
<protein>
    <recommendedName>
        <fullName evidence="4">HTH araC/xylS-type domain-containing protein</fullName>
    </recommendedName>
</protein>
<dbReference type="SUPFAM" id="SSF46689">
    <property type="entry name" value="Homeodomain-like"/>
    <property type="match status" value="2"/>
</dbReference>
<dbReference type="Pfam" id="PF12833">
    <property type="entry name" value="HTH_18"/>
    <property type="match status" value="1"/>
</dbReference>
<dbReference type="PRINTS" id="PR00032">
    <property type="entry name" value="HTHARAC"/>
</dbReference>
<proteinExistence type="predicted"/>
<dbReference type="EMBL" id="BSSQ01000028">
    <property type="protein sequence ID" value="GLX71253.1"/>
    <property type="molecule type" value="Genomic_DNA"/>
</dbReference>
<gene>
    <name evidence="5" type="ORF">MU1_56020</name>
</gene>
<dbReference type="SMART" id="SM00342">
    <property type="entry name" value="HTH_ARAC"/>
    <property type="match status" value="1"/>
</dbReference>
<evidence type="ECO:0000313" key="6">
    <source>
        <dbReference type="Proteomes" id="UP001157114"/>
    </source>
</evidence>
<dbReference type="PROSITE" id="PS00041">
    <property type="entry name" value="HTH_ARAC_FAMILY_1"/>
    <property type="match status" value="1"/>
</dbReference>
<organism evidence="5 6">
    <name type="scientific">Paenibacillus glycanilyticus</name>
    <dbReference type="NCBI Taxonomy" id="126569"/>
    <lineage>
        <taxon>Bacteria</taxon>
        <taxon>Bacillati</taxon>
        <taxon>Bacillota</taxon>
        <taxon>Bacilli</taxon>
        <taxon>Bacillales</taxon>
        <taxon>Paenibacillaceae</taxon>
        <taxon>Paenibacillus</taxon>
    </lineage>
</organism>
<comment type="caution">
    <text evidence="5">The sequence shown here is derived from an EMBL/GenBank/DDBJ whole genome shotgun (WGS) entry which is preliminary data.</text>
</comment>
<dbReference type="InterPro" id="IPR003313">
    <property type="entry name" value="AraC-bd"/>
</dbReference>
<keyword evidence="1" id="KW-0805">Transcription regulation</keyword>
<dbReference type="CDD" id="cd02208">
    <property type="entry name" value="cupin_RmlC-like"/>
    <property type="match status" value="1"/>
</dbReference>
<dbReference type="InterPro" id="IPR014710">
    <property type="entry name" value="RmlC-like_jellyroll"/>
</dbReference>
<evidence type="ECO:0000259" key="4">
    <source>
        <dbReference type="PROSITE" id="PS01124"/>
    </source>
</evidence>
<keyword evidence="6" id="KW-1185">Reference proteome</keyword>
<feature type="domain" description="HTH araC/xylS-type" evidence="4">
    <location>
        <begin position="175"/>
        <end position="273"/>
    </location>
</feature>
<dbReference type="SUPFAM" id="SSF51215">
    <property type="entry name" value="Regulatory protein AraC"/>
    <property type="match status" value="1"/>
</dbReference>
<dbReference type="Pfam" id="PF02311">
    <property type="entry name" value="AraC_binding"/>
    <property type="match status" value="1"/>
</dbReference>
<dbReference type="RefSeq" id="WP_284242056.1">
    <property type="nucleotide sequence ID" value="NZ_BSSQ01000028.1"/>
</dbReference>
<evidence type="ECO:0000256" key="3">
    <source>
        <dbReference type="ARBA" id="ARBA00023163"/>
    </source>
</evidence>
<accession>A0ABQ6GP63</accession>
<evidence type="ECO:0000256" key="2">
    <source>
        <dbReference type="ARBA" id="ARBA00023125"/>
    </source>
</evidence>
<dbReference type="InterPro" id="IPR037923">
    <property type="entry name" value="HTH-like"/>
</dbReference>